<evidence type="ECO:0000313" key="3">
    <source>
        <dbReference type="Proteomes" id="UP000007947"/>
    </source>
</evidence>
<dbReference type="EMBL" id="AP012204">
    <property type="protein sequence ID" value="BAK37892.1"/>
    <property type="molecule type" value="Genomic_DNA"/>
</dbReference>
<dbReference type="HOGENOM" id="CLU_3027261_0_0_11"/>
<gene>
    <name evidence="2" type="ordered locus">MLP_48780</name>
</gene>
<accession>F5XFV8</accession>
<organism evidence="2 3">
    <name type="scientific">Microlunatus phosphovorus (strain ATCC 700054 / DSM 10555 / JCM 9379 / NBRC 101784 / NCIMB 13414 / VKM Ac-1990 / NM-1)</name>
    <dbReference type="NCBI Taxonomy" id="1032480"/>
    <lineage>
        <taxon>Bacteria</taxon>
        <taxon>Bacillati</taxon>
        <taxon>Actinomycetota</taxon>
        <taxon>Actinomycetes</taxon>
        <taxon>Propionibacteriales</taxon>
        <taxon>Propionibacteriaceae</taxon>
        <taxon>Microlunatus</taxon>
    </lineage>
</organism>
<feature type="region of interest" description="Disordered" evidence="1">
    <location>
        <begin position="35"/>
        <end position="55"/>
    </location>
</feature>
<evidence type="ECO:0000313" key="2">
    <source>
        <dbReference type="EMBL" id="BAK37892.1"/>
    </source>
</evidence>
<dbReference type="STRING" id="1032480.MLP_48780"/>
<keyword evidence="3" id="KW-1185">Reference proteome</keyword>
<dbReference type="Proteomes" id="UP000007947">
    <property type="component" value="Chromosome"/>
</dbReference>
<name>F5XFV8_MICPN</name>
<sequence>MRVCEVSQERGCFGVESGLRGDLMACDVTLRGGRSVRTKSFDGPAGGASQVAGHR</sequence>
<protein>
    <submittedName>
        <fullName evidence="2">Uncharacterized protein</fullName>
    </submittedName>
</protein>
<reference evidence="2 3" key="1">
    <citation type="submission" date="2011-05" db="EMBL/GenBank/DDBJ databases">
        <title>Whole genome sequence of Microlunatus phosphovorus NM-1.</title>
        <authorList>
            <person name="Hosoyama A."/>
            <person name="Sasaki K."/>
            <person name="Harada T."/>
            <person name="Igarashi R."/>
            <person name="Kawakoshi A."/>
            <person name="Sasagawa M."/>
            <person name="Fukada J."/>
            <person name="Nakamura S."/>
            <person name="Katano Y."/>
            <person name="Hanada S."/>
            <person name="Kamagata Y."/>
            <person name="Nakamura N."/>
            <person name="Yamazaki S."/>
            <person name="Fujita N."/>
        </authorList>
    </citation>
    <scope>NUCLEOTIDE SEQUENCE [LARGE SCALE GENOMIC DNA]</scope>
    <source>
        <strain evidence="3">ATCC 700054 / DSM 10555 / JCM 9379 / NBRC 101784 / NCIMB 13414 / VKM Ac-1990 / NM-1</strain>
    </source>
</reference>
<dbReference type="AlphaFoldDB" id="F5XFV8"/>
<proteinExistence type="predicted"/>
<evidence type="ECO:0000256" key="1">
    <source>
        <dbReference type="SAM" id="MobiDB-lite"/>
    </source>
</evidence>
<dbReference type="KEGG" id="mph:MLP_48780"/>